<sequence>MNFANFSELDSSSSEQNRISEGLAKQLSSPAPKPATTLSQGLGASPLQPFLSSELALLSLAKITPSPLLSSLSLARNTPSPLLSSLSLAKITPSPCGDLIPDASPATLSSDVSLGHTKDWLEVFTTGCTGWLLSRQILVAFELLFWYQQA</sequence>
<dbReference type="Proteomes" id="UP000623129">
    <property type="component" value="Unassembled WGS sequence"/>
</dbReference>
<evidence type="ECO:0000313" key="2">
    <source>
        <dbReference type="Proteomes" id="UP000623129"/>
    </source>
</evidence>
<evidence type="ECO:0000313" key="1">
    <source>
        <dbReference type="EMBL" id="KAF3340128.1"/>
    </source>
</evidence>
<organism evidence="1 2">
    <name type="scientific">Carex littledalei</name>
    <dbReference type="NCBI Taxonomy" id="544730"/>
    <lineage>
        <taxon>Eukaryota</taxon>
        <taxon>Viridiplantae</taxon>
        <taxon>Streptophyta</taxon>
        <taxon>Embryophyta</taxon>
        <taxon>Tracheophyta</taxon>
        <taxon>Spermatophyta</taxon>
        <taxon>Magnoliopsida</taxon>
        <taxon>Liliopsida</taxon>
        <taxon>Poales</taxon>
        <taxon>Cyperaceae</taxon>
        <taxon>Cyperoideae</taxon>
        <taxon>Cariceae</taxon>
        <taxon>Carex</taxon>
        <taxon>Carex subgen. Euthyceras</taxon>
    </lineage>
</organism>
<protein>
    <submittedName>
        <fullName evidence="1">Uncharacterized protein</fullName>
    </submittedName>
</protein>
<gene>
    <name evidence="1" type="ORF">FCM35_KLT15899</name>
</gene>
<accession>A0A833RHR7</accession>
<name>A0A833RHR7_9POAL</name>
<dbReference type="EMBL" id="SWLB01000003">
    <property type="protein sequence ID" value="KAF3340128.1"/>
    <property type="molecule type" value="Genomic_DNA"/>
</dbReference>
<reference evidence="1" key="1">
    <citation type="submission" date="2020-01" db="EMBL/GenBank/DDBJ databases">
        <title>Genome sequence of Kobresia littledalei, the first chromosome-level genome in the family Cyperaceae.</title>
        <authorList>
            <person name="Qu G."/>
        </authorList>
    </citation>
    <scope>NUCLEOTIDE SEQUENCE</scope>
    <source>
        <strain evidence="1">C.B.Clarke</strain>
        <tissue evidence="1">Leaf</tissue>
    </source>
</reference>
<keyword evidence="2" id="KW-1185">Reference proteome</keyword>
<proteinExistence type="predicted"/>
<comment type="caution">
    <text evidence="1">The sequence shown here is derived from an EMBL/GenBank/DDBJ whole genome shotgun (WGS) entry which is preliminary data.</text>
</comment>
<dbReference type="AlphaFoldDB" id="A0A833RHR7"/>